<dbReference type="Gene3D" id="3.40.50.150">
    <property type="entry name" value="Vaccinia Virus protein VP39"/>
    <property type="match status" value="1"/>
</dbReference>
<dbReference type="GO" id="GO:0008168">
    <property type="term" value="F:methyltransferase activity"/>
    <property type="evidence" value="ECO:0007669"/>
    <property type="project" value="UniProtKB-KW"/>
</dbReference>
<keyword evidence="1" id="KW-0479">Metal-binding</keyword>
<dbReference type="STRING" id="394503.Ccel_2615"/>
<dbReference type="Proteomes" id="UP000001349">
    <property type="component" value="Chromosome"/>
</dbReference>
<feature type="domain" description="23S rRNA (guanine(745)-N(1))-methyltransferase N-terminal" evidence="4">
    <location>
        <begin position="7"/>
        <end position="42"/>
    </location>
</feature>
<sequence>MISKTLFQCPNCSKQLKQGQKQYFCPNGHCFDIAKQGYVNLLLSSHIGTGKPGDSKEMIKSRREFLDKGYYQEFSDALNNMVIETLTAEQSDNFSIFDAGCGEGYYVSRLKKQISKLVNKKYLDIYGIDVSKSAIQYAAGRDKDIRFAVASSYHVPLLTSSVDCILCIFAPRDEQEFKRILKPSGKLIVAAPGANHLYSLKEFLYDSPDIIGQKGTVGEGFTLAEHKNVSYSISVENTEDMYNLFKMTPYSRHADAKAENKLKSSGFFKTEVDINIRMYQKI</sequence>
<organism evidence="5 6">
    <name type="scientific">Ruminiclostridium cellulolyticum (strain ATCC 35319 / DSM 5812 / JCM 6584 / H10)</name>
    <name type="common">Clostridium cellulolyticum</name>
    <dbReference type="NCBI Taxonomy" id="394503"/>
    <lineage>
        <taxon>Bacteria</taxon>
        <taxon>Bacillati</taxon>
        <taxon>Bacillota</taxon>
        <taxon>Clostridia</taxon>
        <taxon>Eubacteriales</taxon>
        <taxon>Oscillospiraceae</taxon>
        <taxon>Ruminiclostridium</taxon>
    </lineage>
</organism>
<dbReference type="CDD" id="cd02440">
    <property type="entry name" value="AdoMet_MTases"/>
    <property type="match status" value="1"/>
</dbReference>
<dbReference type="AlphaFoldDB" id="B8I6V1"/>
<evidence type="ECO:0000313" key="5">
    <source>
        <dbReference type="EMBL" id="ACL76943.1"/>
    </source>
</evidence>
<dbReference type="OrthoDB" id="5522265at2"/>
<dbReference type="Pfam" id="PF13847">
    <property type="entry name" value="Methyltransf_31"/>
    <property type="match status" value="1"/>
</dbReference>
<dbReference type="RefSeq" id="WP_015926030.1">
    <property type="nucleotide sequence ID" value="NC_011898.1"/>
</dbReference>
<feature type="binding site" evidence="2">
    <location>
        <begin position="103"/>
        <end position="104"/>
    </location>
    <ligand>
        <name>S-adenosyl-L-methionine</name>
        <dbReference type="ChEBI" id="CHEBI:59789"/>
    </ligand>
</feature>
<feature type="binding site" evidence="2">
    <location>
        <position position="196"/>
    </location>
    <ligand>
        <name>S-adenosyl-L-methionine</name>
        <dbReference type="ChEBI" id="CHEBI:59789"/>
    </ligand>
</feature>
<keyword evidence="5" id="KW-0808">Transferase</keyword>
<keyword evidence="2" id="KW-0949">S-adenosyl-L-methionine</keyword>
<reference evidence="5 6" key="1">
    <citation type="submission" date="2009-01" db="EMBL/GenBank/DDBJ databases">
        <title>Complete sequence of Clostridium cellulolyticum H10.</title>
        <authorList>
            <consortium name="US DOE Joint Genome Institute"/>
            <person name="Lucas S."/>
            <person name="Copeland A."/>
            <person name="Lapidus A."/>
            <person name="Glavina del Rio T."/>
            <person name="Dalin E."/>
            <person name="Tice H."/>
            <person name="Bruce D."/>
            <person name="Goodwin L."/>
            <person name="Pitluck S."/>
            <person name="Chertkov O."/>
            <person name="Saunders E."/>
            <person name="Brettin T."/>
            <person name="Detter J.C."/>
            <person name="Han C."/>
            <person name="Larimer F."/>
            <person name="Land M."/>
            <person name="Hauser L."/>
            <person name="Kyrpides N."/>
            <person name="Ivanova N."/>
            <person name="Zhou J."/>
            <person name="Richardson P."/>
        </authorList>
    </citation>
    <scope>NUCLEOTIDE SEQUENCE [LARGE SCALE GENOMIC DNA]</scope>
    <source>
        <strain evidence="6">ATCC 35319 / DSM 5812 / JCM 6584 / H10</strain>
    </source>
</reference>
<dbReference type="KEGG" id="cce:Ccel_2615"/>
<keyword evidence="6" id="KW-1185">Reference proteome</keyword>
<dbReference type="GO" id="GO:0046872">
    <property type="term" value="F:metal ion binding"/>
    <property type="evidence" value="ECO:0007669"/>
    <property type="project" value="UniProtKB-KW"/>
</dbReference>
<dbReference type="InterPro" id="IPR016718">
    <property type="entry name" value="rRNA_m1G-MeTrfase_A_prd"/>
</dbReference>
<dbReference type="InterPro" id="IPR025714">
    <property type="entry name" value="Methyltranfer_dom"/>
</dbReference>
<dbReference type="PIRSF" id="PIRSF018249">
    <property type="entry name" value="MyrA_prd"/>
    <property type="match status" value="1"/>
</dbReference>
<keyword evidence="1" id="KW-0862">Zinc</keyword>
<dbReference type="EMBL" id="CP001348">
    <property type="protein sequence ID" value="ACL76943.1"/>
    <property type="molecule type" value="Genomic_DNA"/>
</dbReference>
<keyword evidence="5" id="KW-0489">Methyltransferase</keyword>
<feature type="binding site" evidence="2">
    <location>
        <position position="71"/>
    </location>
    <ligand>
        <name>S-adenosyl-L-methionine</name>
        <dbReference type="ChEBI" id="CHEBI:59789"/>
    </ligand>
</feature>
<evidence type="ECO:0000256" key="2">
    <source>
        <dbReference type="PIRSR" id="PIRSR018249-2"/>
    </source>
</evidence>
<dbReference type="GO" id="GO:0032259">
    <property type="term" value="P:methylation"/>
    <property type="evidence" value="ECO:0007669"/>
    <property type="project" value="UniProtKB-KW"/>
</dbReference>
<evidence type="ECO:0000256" key="1">
    <source>
        <dbReference type="PIRSR" id="PIRSR018249-1"/>
    </source>
</evidence>
<feature type="binding site" evidence="1">
    <location>
        <position position="25"/>
    </location>
    <ligand>
        <name>Zn(2+)</name>
        <dbReference type="ChEBI" id="CHEBI:29105"/>
    </ligand>
</feature>
<dbReference type="InterPro" id="IPR029063">
    <property type="entry name" value="SAM-dependent_MTases_sf"/>
</dbReference>
<proteinExistence type="predicted"/>
<name>B8I6V1_RUMCH</name>
<gene>
    <name evidence="5" type="ordered locus">Ccel_2615</name>
</gene>
<evidence type="ECO:0000259" key="3">
    <source>
        <dbReference type="Pfam" id="PF13847"/>
    </source>
</evidence>
<protein>
    <submittedName>
        <fullName evidence="5">Methyltransferase type 11</fullName>
    </submittedName>
</protein>
<evidence type="ECO:0000313" key="6">
    <source>
        <dbReference type="Proteomes" id="UP000001349"/>
    </source>
</evidence>
<dbReference type="eggNOG" id="COG2226">
    <property type="taxonomic scope" value="Bacteria"/>
</dbReference>
<dbReference type="InterPro" id="IPR048647">
    <property type="entry name" value="RlmA_N"/>
</dbReference>
<dbReference type="SUPFAM" id="SSF53335">
    <property type="entry name" value="S-adenosyl-L-methionine-dependent methyltransferases"/>
    <property type="match status" value="1"/>
</dbReference>
<feature type="binding site" evidence="1">
    <location>
        <position position="29"/>
    </location>
    <ligand>
        <name>Zn(2+)</name>
        <dbReference type="ChEBI" id="CHEBI:29105"/>
    </ligand>
</feature>
<dbReference type="HOGENOM" id="CLU_050931_0_0_9"/>
<feature type="domain" description="Methyltransferase" evidence="3">
    <location>
        <begin position="91"/>
        <end position="202"/>
    </location>
</feature>
<accession>B8I6V1</accession>
<dbReference type="Pfam" id="PF21302">
    <property type="entry name" value="Zn_ribbon_RlmA"/>
    <property type="match status" value="1"/>
</dbReference>
<evidence type="ECO:0000259" key="4">
    <source>
        <dbReference type="Pfam" id="PF21302"/>
    </source>
</evidence>